<dbReference type="EMBL" id="AMZH03010907">
    <property type="protein sequence ID" value="RRT53854.1"/>
    <property type="molecule type" value="Genomic_DNA"/>
</dbReference>
<proteinExistence type="predicted"/>
<dbReference type="AlphaFoldDB" id="A0A426YQ68"/>
<evidence type="ECO:0000313" key="2">
    <source>
        <dbReference type="EMBL" id="RRT53854.1"/>
    </source>
</evidence>
<protein>
    <submittedName>
        <fullName evidence="2">Uncharacterized protein</fullName>
    </submittedName>
</protein>
<sequence length="76" mass="8412">MMRWDLAGSSLGDSPKESGSSLRTRREIIGKKTGGLAVRLLEVTEVCGMSDRFDLHPKKIGSGCLCASRKRTQKWM</sequence>
<comment type="caution">
    <text evidence="2">The sequence shown here is derived from an EMBL/GenBank/DDBJ whole genome shotgun (WGS) entry which is preliminary data.</text>
</comment>
<accession>A0A426YQ68</accession>
<feature type="region of interest" description="Disordered" evidence="1">
    <location>
        <begin position="1"/>
        <end position="26"/>
    </location>
</feature>
<name>A0A426YQ68_ENSVE</name>
<reference evidence="2 3" key="1">
    <citation type="journal article" date="2014" name="Agronomy (Basel)">
        <title>A Draft Genome Sequence for Ensete ventricosum, the Drought-Tolerant Tree Against Hunger.</title>
        <authorList>
            <person name="Harrison J."/>
            <person name="Moore K.A."/>
            <person name="Paszkiewicz K."/>
            <person name="Jones T."/>
            <person name="Grant M."/>
            <person name="Ambacheew D."/>
            <person name="Muzemil S."/>
            <person name="Studholme D.J."/>
        </authorList>
    </citation>
    <scope>NUCLEOTIDE SEQUENCE [LARGE SCALE GENOMIC DNA]</scope>
</reference>
<dbReference type="Proteomes" id="UP000287651">
    <property type="component" value="Unassembled WGS sequence"/>
</dbReference>
<gene>
    <name evidence="2" type="ORF">B296_00036574</name>
</gene>
<evidence type="ECO:0000313" key="3">
    <source>
        <dbReference type="Proteomes" id="UP000287651"/>
    </source>
</evidence>
<evidence type="ECO:0000256" key="1">
    <source>
        <dbReference type="SAM" id="MobiDB-lite"/>
    </source>
</evidence>
<organism evidence="2 3">
    <name type="scientific">Ensete ventricosum</name>
    <name type="common">Abyssinian banana</name>
    <name type="synonym">Musa ensete</name>
    <dbReference type="NCBI Taxonomy" id="4639"/>
    <lineage>
        <taxon>Eukaryota</taxon>
        <taxon>Viridiplantae</taxon>
        <taxon>Streptophyta</taxon>
        <taxon>Embryophyta</taxon>
        <taxon>Tracheophyta</taxon>
        <taxon>Spermatophyta</taxon>
        <taxon>Magnoliopsida</taxon>
        <taxon>Liliopsida</taxon>
        <taxon>Zingiberales</taxon>
        <taxon>Musaceae</taxon>
        <taxon>Ensete</taxon>
    </lineage>
</organism>